<feature type="region of interest" description="Disordered" evidence="1">
    <location>
        <begin position="206"/>
        <end position="245"/>
    </location>
</feature>
<feature type="compositionally biased region" description="Basic and acidic residues" evidence="1">
    <location>
        <begin position="228"/>
        <end position="244"/>
    </location>
</feature>
<feature type="region of interest" description="Disordered" evidence="1">
    <location>
        <begin position="54"/>
        <end position="82"/>
    </location>
</feature>
<evidence type="ECO:0000256" key="1">
    <source>
        <dbReference type="SAM" id="MobiDB-lite"/>
    </source>
</evidence>
<feature type="compositionally biased region" description="Acidic residues" evidence="1">
    <location>
        <begin position="212"/>
        <end position="227"/>
    </location>
</feature>
<evidence type="ECO:0000313" key="3">
    <source>
        <dbReference type="Proteomes" id="UP000789901"/>
    </source>
</evidence>
<feature type="compositionally biased region" description="Basic and acidic residues" evidence="1">
    <location>
        <begin position="70"/>
        <end position="80"/>
    </location>
</feature>
<dbReference type="EMBL" id="CAJVQB010005430">
    <property type="protein sequence ID" value="CAG8661594.1"/>
    <property type="molecule type" value="Genomic_DNA"/>
</dbReference>
<name>A0ABN7URS7_GIGMA</name>
<evidence type="ECO:0000313" key="2">
    <source>
        <dbReference type="EMBL" id="CAG8661594.1"/>
    </source>
</evidence>
<keyword evidence="3" id="KW-1185">Reference proteome</keyword>
<gene>
    <name evidence="2" type="ORF">GMARGA_LOCUS9911</name>
</gene>
<accession>A0ABN7URS7</accession>
<reference evidence="2 3" key="1">
    <citation type="submission" date="2021-06" db="EMBL/GenBank/DDBJ databases">
        <authorList>
            <person name="Kallberg Y."/>
            <person name="Tangrot J."/>
            <person name="Rosling A."/>
        </authorList>
    </citation>
    <scope>NUCLEOTIDE SEQUENCE [LARGE SCALE GENOMIC DNA]</scope>
    <source>
        <strain evidence="2 3">120-4 pot B 10/14</strain>
    </source>
</reference>
<dbReference type="Proteomes" id="UP000789901">
    <property type="component" value="Unassembled WGS sequence"/>
</dbReference>
<protein>
    <submittedName>
        <fullName evidence="2">1484_t:CDS:1</fullName>
    </submittedName>
</protein>
<sequence length="283" mass="32027">MYAPNSNIGGTIRAGFGLFKLDDAPLEGECALTSVNLSVAELIEVYAAKRRKDNARKAVEVPNSPEEGNVEPKNDEEPKRKVVKKKKMKLVDPSIITNIQSYLVMTDWQNKKANITYAQLFQAAPNIRKEAYSRSSDCVVLAGFLKKAGISIDHLSTIMMIGIHTQARLDWEACELIIRDGNRKIKIPTEYCKLANIGDRIMKKKGGKIDDKDADEEDVSGSEEKEETDSNNKSKDEEYKEENLLAKPRHKEKDCVLRKNLDDWTVCFTEEIKNEGKTFNLRK</sequence>
<organism evidence="2 3">
    <name type="scientific">Gigaspora margarita</name>
    <dbReference type="NCBI Taxonomy" id="4874"/>
    <lineage>
        <taxon>Eukaryota</taxon>
        <taxon>Fungi</taxon>
        <taxon>Fungi incertae sedis</taxon>
        <taxon>Mucoromycota</taxon>
        <taxon>Glomeromycotina</taxon>
        <taxon>Glomeromycetes</taxon>
        <taxon>Diversisporales</taxon>
        <taxon>Gigasporaceae</taxon>
        <taxon>Gigaspora</taxon>
    </lineage>
</organism>
<proteinExistence type="predicted"/>
<comment type="caution">
    <text evidence="2">The sequence shown here is derived from an EMBL/GenBank/DDBJ whole genome shotgun (WGS) entry which is preliminary data.</text>
</comment>